<organism evidence="13 14">
    <name type="scientific">Camelina sativa</name>
    <name type="common">False flax</name>
    <name type="synonym">Myagrum sativum</name>
    <dbReference type="NCBI Taxonomy" id="90675"/>
    <lineage>
        <taxon>Eukaryota</taxon>
        <taxon>Viridiplantae</taxon>
        <taxon>Streptophyta</taxon>
        <taxon>Embryophyta</taxon>
        <taxon>Tracheophyta</taxon>
        <taxon>Spermatophyta</taxon>
        <taxon>Magnoliopsida</taxon>
        <taxon>eudicotyledons</taxon>
        <taxon>Gunneridae</taxon>
        <taxon>Pentapetalae</taxon>
        <taxon>rosids</taxon>
        <taxon>malvids</taxon>
        <taxon>Brassicales</taxon>
        <taxon>Brassicaceae</taxon>
        <taxon>Camelineae</taxon>
        <taxon>Camelina</taxon>
    </lineage>
</organism>
<evidence type="ECO:0000256" key="6">
    <source>
        <dbReference type="ARBA" id="ARBA00023136"/>
    </source>
</evidence>
<reference evidence="13" key="1">
    <citation type="journal article" date="2014" name="Nat. Commun.">
        <title>The emerging biofuel crop Camelina sativa retains a highly undifferentiated hexaploid genome structure.</title>
        <authorList>
            <person name="Kagale S."/>
            <person name="Koh C."/>
            <person name="Nixon J."/>
            <person name="Bollina V."/>
            <person name="Clarke W.E."/>
            <person name="Tuteja R."/>
            <person name="Spillane C."/>
            <person name="Robinson S.J."/>
            <person name="Links M.G."/>
            <person name="Clarke C."/>
            <person name="Higgins E.E."/>
            <person name="Huebert T."/>
            <person name="Sharpe A.G."/>
            <person name="Parkin I.A."/>
        </authorList>
    </citation>
    <scope>NUCLEOTIDE SEQUENCE [LARGE SCALE GENOMIC DNA]</scope>
    <source>
        <strain evidence="13">cv. DH55</strain>
    </source>
</reference>
<evidence type="ECO:0000256" key="1">
    <source>
        <dbReference type="ARBA" id="ARBA00004609"/>
    </source>
</evidence>
<dbReference type="RefSeq" id="XP_010430355.1">
    <property type="nucleotide sequence ID" value="XM_010432053.2"/>
</dbReference>
<feature type="chain" id="PRO_5047043458" evidence="11">
    <location>
        <begin position="26"/>
        <end position="152"/>
    </location>
</feature>
<dbReference type="InterPro" id="IPR043325">
    <property type="entry name" value="LTSS"/>
</dbReference>
<evidence type="ECO:0000256" key="4">
    <source>
        <dbReference type="ARBA" id="ARBA00022622"/>
    </source>
</evidence>
<keyword evidence="8" id="KW-0325">Glycoprotein</keyword>
<keyword evidence="5 11" id="KW-0732">Signal</keyword>
<evidence type="ECO:0000313" key="13">
    <source>
        <dbReference type="Proteomes" id="UP000694864"/>
    </source>
</evidence>
<accession>A0ABM0TRY9</accession>
<comment type="similarity">
    <text evidence="2">Belongs to the plant LTP family.</text>
</comment>
<dbReference type="CDD" id="cd00010">
    <property type="entry name" value="AAI_LTSS"/>
    <property type="match status" value="1"/>
</dbReference>
<evidence type="ECO:0000256" key="5">
    <source>
        <dbReference type="ARBA" id="ARBA00022729"/>
    </source>
</evidence>
<dbReference type="GeneID" id="104714620"/>
<evidence type="ECO:0000256" key="10">
    <source>
        <dbReference type="SAM" id="MobiDB-lite"/>
    </source>
</evidence>
<comment type="subcellular location">
    <subcellularLocation>
        <location evidence="1">Cell membrane</location>
        <topology evidence="1">Lipid-anchor</topology>
        <topology evidence="1">GPI-anchor</topology>
    </subcellularLocation>
</comment>
<evidence type="ECO:0000256" key="11">
    <source>
        <dbReference type="SAM" id="SignalP"/>
    </source>
</evidence>
<dbReference type="Gene3D" id="1.10.110.10">
    <property type="entry name" value="Plant lipid-transfer and hydrophobic proteins"/>
    <property type="match status" value="1"/>
</dbReference>
<evidence type="ECO:0000256" key="2">
    <source>
        <dbReference type="ARBA" id="ARBA00009748"/>
    </source>
</evidence>
<dbReference type="SUPFAM" id="SSF47699">
    <property type="entry name" value="Bifunctional inhibitor/lipid-transfer protein/seed storage 2S albumin"/>
    <property type="match status" value="1"/>
</dbReference>
<dbReference type="Proteomes" id="UP000694864">
    <property type="component" value="Chromosome 9"/>
</dbReference>
<evidence type="ECO:0000313" key="14">
    <source>
        <dbReference type="RefSeq" id="XP_010430355.1"/>
    </source>
</evidence>
<dbReference type="InterPro" id="IPR016140">
    <property type="entry name" value="Bifunc_inhib/LTP/seed_store"/>
</dbReference>
<name>A0ABM0TRY9_CAMSA</name>
<keyword evidence="7" id="KW-1015">Disulfide bond</keyword>
<reference evidence="14" key="2">
    <citation type="submission" date="2025-08" db="UniProtKB">
        <authorList>
            <consortium name="RefSeq"/>
        </authorList>
    </citation>
    <scope>IDENTIFICATION</scope>
    <source>
        <tissue evidence="14">Leaf</tissue>
    </source>
</reference>
<feature type="signal peptide" evidence="11">
    <location>
        <begin position="1"/>
        <end position="25"/>
    </location>
</feature>
<proteinExistence type="inferred from homology"/>
<keyword evidence="6" id="KW-0472">Membrane</keyword>
<feature type="domain" description="Bifunctional inhibitor/plant lipid transfer protein/seed storage helical" evidence="12">
    <location>
        <begin position="10"/>
        <end position="101"/>
    </location>
</feature>
<gene>
    <name evidence="14" type="primary">LOC104714620</name>
</gene>
<sequence>MMKVMMIFAAAMTVMALVSVPAVDAQTECVSKLVPCFNFLNVTTKPSKVCCDSIKEAVEKELSCLCTIYTTPGLLANFNVSTDQALGLSNRCDVKTNLSACNNAKGAPSPKASLPPPAGNTNTKNDAGAGNKLAGYGVVTTVILSLISSIFF</sequence>
<evidence type="ECO:0000256" key="9">
    <source>
        <dbReference type="ARBA" id="ARBA00023288"/>
    </source>
</evidence>
<evidence type="ECO:0000259" key="12">
    <source>
        <dbReference type="Pfam" id="PF14368"/>
    </source>
</evidence>
<feature type="region of interest" description="Disordered" evidence="10">
    <location>
        <begin position="104"/>
        <end position="126"/>
    </location>
</feature>
<dbReference type="InterPro" id="IPR036312">
    <property type="entry name" value="Bifun_inhib/LTP/seed_sf"/>
</dbReference>
<dbReference type="Pfam" id="PF14368">
    <property type="entry name" value="LTP_2"/>
    <property type="match status" value="1"/>
</dbReference>
<evidence type="ECO:0000256" key="3">
    <source>
        <dbReference type="ARBA" id="ARBA00022475"/>
    </source>
</evidence>
<evidence type="ECO:0000256" key="8">
    <source>
        <dbReference type="ARBA" id="ARBA00023180"/>
    </source>
</evidence>
<keyword evidence="4" id="KW-0336">GPI-anchor</keyword>
<keyword evidence="3" id="KW-1003">Cell membrane</keyword>
<keyword evidence="13" id="KW-1185">Reference proteome</keyword>
<evidence type="ECO:0000256" key="7">
    <source>
        <dbReference type="ARBA" id="ARBA00023157"/>
    </source>
</evidence>
<dbReference type="PANTHER" id="PTHR33044">
    <property type="entry name" value="BIFUNCTIONAL INHIBITOR/LIPID-TRANSFER PROTEIN/SEED STORAGE 2S ALBUMIN SUPERFAMILY PROTEIN-RELATED"/>
    <property type="match status" value="1"/>
</dbReference>
<keyword evidence="9" id="KW-0449">Lipoprotein</keyword>
<protein>
    <submittedName>
        <fullName evidence="14">Lipid transfer-like protein VAS</fullName>
    </submittedName>
</protein>